<dbReference type="GeneID" id="74306366"/>
<sequence>MAVMIQAVLDNLNGYNEDESLYDVSHRYLLHDFDDLLNYGRTAYNPEIITKIIQSERRWLKKRYFIHNALKSTDKIFKTDTDSLIKYSEMYSEAINYYRYASVRDKGIIRQNKEIKAFKKDLKDKYFRFGNSGKISGNNELLDPEKLAEICCEMAGISVDDTALIKDEITEFIRNCPESYIKKGLSAKYIGSMFGVVKFGYDSKSSNLRQKIVLGSCYGITYLFDEIIDDPDYSSEEKEKYYRNISNILLSTRDDDIELSENYLMAYTENALIKMRDELPENRWKMLAKAYSAIADASLKGAEWGYGNILRDEDLYINSALKGAYTRIIPAILAEYRITEKFLVHTLRSGYIFQLPDDLRDFPEDTKNGNITAFNYYKFGANPLNHHPIEILMLAISRTSFIDYPELKDACNLYMASIFQSLKVLSEKNRTEDLCKLFSEMNIPDNETNRQLCLTGRNYNLVTDFETEIAGRCTKISLDMKKSLNDSDVR</sequence>
<dbReference type="CDD" id="cd00385">
    <property type="entry name" value="Isoprenoid_Biosyn_C1"/>
    <property type="match status" value="1"/>
</dbReference>
<dbReference type="KEGG" id="mend:L6E24_01685"/>
<name>A0A9E7TKQ2_9EURY</name>
<proteinExistence type="predicted"/>
<dbReference type="AlphaFoldDB" id="A0A9E7TKQ2"/>
<protein>
    <submittedName>
        <fullName evidence="1">Class 1 isoprenoid biosynthesis enzyme</fullName>
    </submittedName>
</protein>
<gene>
    <name evidence="1" type="ORF">L6E24_01685</name>
</gene>
<keyword evidence="2" id="KW-1185">Reference proteome</keyword>
<dbReference type="EMBL" id="CP096115">
    <property type="protein sequence ID" value="UUX92865.1"/>
    <property type="molecule type" value="Genomic_DNA"/>
</dbReference>
<dbReference type="RefSeq" id="WP_257743009.1">
    <property type="nucleotide sequence ID" value="NZ_CP096115.1"/>
</dbReference>
<dbReference type="InterPro" id="IPR008949">
    <property type="entry name" value="Isoprenoid_synthase_dom_sf"/>
</dbReference>
<evidence type="ECO:0000313" key="1">
    <source>
        <dbReference type="EMBL" id="UUX92865.1"/>
    </source>
</evidence>
<dbReference type="SUPFAM" id="SSF48576">
    <property type="entry name" value="Terpenoid synthases"/>
    <property type="match status" value="1"/>
</dbReference>
<reference evidence="1" key="1">
    <citation type="submission" date="2022-04" db="EMBL/GenBank/DDBJ databases">
        <title>Complete genome of Methanoplanus endosymbiosus DSM 3599.</title>
        <authorList>
            <person name="Chen S.-C."/>
            <person name="You Y.-T."/>
            <person name="Zhou Y.-Z."/>
            <person name="Lai M.-C."/>
        </authorList>
    </citation>
    <scope>NUCLEOTIDE SEQUENCE</scope>
    <source>
        <strain evidence="1">DSM 3599</strain>
    </source>
</reference>
<dbReference type="Proteomes" id="UP001060368">
    <property type="component" value="Chromosome"/>
</dbReference>
<evidence type="ECO:0000313" key="2">
    <source>
        <dbReference type="Proteomes" id="UP001060368"/>
    </source>
</evidence>
<organism evidence="1 2">
    <name type="scientific">Methanoplanus endosymbiosus</name>
    <dbReference type="NCBI Taxonomy" id="33865"/>
    <lineage>
        <taxon>Archaea</taxon>
        <taxon>Methanobacteriati</taxon>
        <taxon>Methanobacteriota</taxon>
        <taxon>Stenosarchaea group</taxon>
        <taxon>Methanomicrobia</taxon>
        <taxon>Methanomicrobiales</taxon>
        <taxon>Methanomicrobiaceae</taxon>
        <taxon>Methanoplanus</taxon>
    </lineage>
</organism>
<accession>A0A9E7TKQ2</accession>